<dbReference type="Pfam" id="PF01554">
    <property type="entry name" value="MatE"/>
    <property type="match status" value="2"/>
</dbReference>
<feature type="transmembrane region" description="Helical" evidence="10">
    <location>
        <begin position="39"/>
        <end position="63"/>
    </location>
</feature>
<feature type="transmembrane region" description="Helical" evidence="10">
    <location>
        <begin position="272"/>
        <end position="302"/>
    </location>
</feature>
<feature type="transmembrane region" description="Helical" evidence="10">
    <location>
        <begin position="391"/>
        <end position="411"/>
    </location>
</feature>
<keyword evidence="6 10" id="KW-0812">Transmembrane</keyword>
<evidence type="ECO:0000256" key="10">
    <source>
        <dbReference type="SAM" id="Phobius"/>
    </source>
</evidence>
<comment type="similarity">
    <text evidence="2">Belongs to the multi antimicrobial extrusion (MATE) (TC 2.A.66.1) family. MepA subfamily.</text>
</comment>
<dbReference type="PIRSF" id="PIRSF006603">
    <property type="entry name" value="DinF"/>
    <property type="match status" value="1"/>
</dbReference>
<dbReference type="PANTHER" id="PTHR43823">
    <property type="entry name" value="SPORULATION PROTEIN YKVU"/>
    <property type="match status" value="1"/>
</dbReference>
<evidence type="ECO:0000313" key="12">
    <source>
        <dbReference type="Proteomes" id="UP000247523"/>
    </source>
</evidence>
<dbReference type="NCBIfam" id="TIGR00797">
    <property type="entry name" value="matE"/>
    <property type="match status" value="1"/>
</dbReference>
<dbReference type="PANTHER" id="PTHR43823:SF3">
    <property type="entry name" value="MULTIDRUG EXPORT PROTEIN MEPA"/>
    <property type="match status" value="1"/>
</dbReference>
<dbReference type="GO" id="GO:0042910">
    <property type="term" value="F:xenobiotic transmembrane transporter activity"/>
    <property type="evidence" value="ECO:0007669"/>
    <property type="project" value="InterPro"/>
</dbReference>
<proteinExistence type="inferred from homology"/>
<evidence type="ECO:0000313" key="11">
    <source>
        <dbReference type="EMBL" id="PXV95871.1"/>
    </source>
</evidence>
<evidence type="ECO:0000256" key="8">
    <source>
        <dbReference type="ARBA" id="ARBA00023136"/>
    </source>
</evidence>
<feature type="transmembrane region" description="Helical" evidence="10">
    <location>
        <begin position="136"/>
        <end position="156"/>
    </location>
</feature>
<evidence type="ECO:0000256" key="1">
    <source>
        <dbReference type="ARBA" id="ARBA00004651"/>
    </source>
</evidence>
<accession>A0A318ESD5</accession>
<keyword evidence="4" id="KW-0813">Transport</keyword>
<dbReference type="InterPro" id="IPR002528">
    <property type="entry name" value="MATE_fam"/>
</dbReference>
<feature type="transmembrane region" description="Helical" evidence="10">
    <location>
        <begin position="168"/>
        <end position="189"/>
    </location>
</feature>
<keyword evidence="9" id="KW-0046">Antibiotic resistance</keyword>
<keyword evidence="5" id="KW-1003">Cell membrane</keyword>
<dbReference type="EMBL" id="QICS01000001">
    <property type="protein sequence ID" value="PXV95871.1"/>
    <property type="molecule type" value="Genomic_DNA"/>
</dbReference>
<evidence type="ECO:0000256" key="5">
    <source>
        <dbReference type="ARBA" id="ARBA00022475"/>
    </source>
</evidence>
<organism evidence="11 12">
    <name type="scientific">Lachnotalea glycerini</name>
    <dbReference type="NCBI Taxonomy" id="1763509"/>
    <lineage>
        <taxon>Bacteria</taxon>
        <taxon>Bacillati</taxon>
        <taxon>Bacillota</taxon>
        <taxon>Clostridia</taxon>
        <taxon>Lachnospirales</taxon>
        <taxon>Lachnospiraceae</taxon>
        <taxon>Lachnotalea</taxon>
    </lineage>
</organism>
<feature type="transmembrane region" description="Helical" evidence="10">
    <location>
        <begin position="366"/>
        <end position="384"/>
    </location>
</feature>
<dbReference type="InterPro" id="IPR048279">
    <property type="entry name" value="MdtK-like"/>
</dbReference>
<evidence type="ECO:0000256" key="9">
    <source>
        <dbReference type="ARBA" id="ARBA00023251"/>
    </source>
</evidence>
<dbReference type="AlphaFoldDB" id="A0A318ESD5"/>
<sequence>MNKQEKLEKQPINSLVFSLAAPSIVSLLMNSINIAIDRIFIGIGVGTVGITAVTVAFGIYLIIQGLSQLVSGGAASTVALKLGKKNIEDAEKVIGNTVILSLMLSLFISIMGYICMNPIIKLYGGSGQVFNDAREYASVLILGCVCFVYAQSLNSIIRGMGNAKAAMINFLIDIFLNIVMDAIFIFVFHMGVFGAALATTLSSGVCAVIAFIQLCSTKNPAKIKPKYFKLEKNIVKTIVSIGIPSCITQIAMSVVALVFNRACLKYGGETGVAAYGIVTAVCLLINMPIVGLALGIQPIIGYNYGAHAIDRVKEALKVGFKAGTLFVTAAFLIVELFAGQIVNIFGSSDDLELYHLATKALRLSQIMLPILAIQVIGTFFFQYIGEAKKSILLSALRQIIVLIPLILLLPIKFGMNGIFISQSVSDLISGTIIIRFIMKEIKLLNKVEENKNVEEIENTEESENIVENKNSENVII</sequence>
<dbReference type="GO" id="GO:0046677">
    <property type="term" value="P:response to antibiotic"/>
    <property type="evidence" value="ECO:0007669"/>
    <property type="project" value="UniProtKB-KW"/>
</dbReference>
<feature type="transmembrane region" description="Helical" evidence="10">
    <location>
        <begin position="12"/>
        <end position="33"/>
    </location>
</feature>
<dbReference type="CDD" id="cd13143">
    <property type="entry name" value="MATE_MepA_like"/>
    <property type="match status" value="1"/>
</dbReference>
<dbReference type="InterPro" id="IPR051327">
    <property type="entry name" value="MATE_MepA_subfamily"/>
</dbReference>
<name>A0A318ESD5_9FIRM</name>
<feature type="transmembrane region" description="Helical" evidence="10">
    <location>
        <begin position="237"/>
        <end position="260"/>
    </location>
</feature>
<keyword evidence="7 10" id="KW-1133">Transmembrane helix</keyword>
<keyword evidence="8 10" id="KW-0472">Membrane</keyword>
<dbReference type="GO" id="GO:0005886">
    <property type="term" value="C:plasma membrane"/>
    <property type="evidence" value="ECO:0007669"/>
    <property type="project" value="UniProtKB-SubCell"/>
</dbReference>
<evidence type="ECO:0000256" key="6">
    <source>
        <dbReference type="ARBA" id="ARBA00022692"/>
    </source>
</evidence>
<protein>
    <recommendedName>
        <fullName evidence="3">Multidrug export protein MepA</fullName>
    </recommendedName>
</protein>
<feature type="transmembrane region" description="Helical" evidence="10">
    <location>
        <begin position="195"/>
        <end position="216"/>
    </location>
</feature>
<evidence type="ECO:0000256" key="4">
    <source>
        <dbReference type="ARBA" id="ARBA00022448"/>
    </source>
</evidence>
<evidence type="ECO:0000256" key="3">
    <source>
        <dbReference type="ARBA" id="ARBA00022106"/>
    </source>
</evidence>
<reference evidence="11 12" key="1">
    <citation type="submission" date="2018-05" db="EMBL/GenBank/DDBJ databases">
        <title>Genomic Encyclopedia of Type Strains, Phase IV (KMG-IV): sequencing the most valuable type-strain genomes for metagenomic binning, comparative biology and taxonomic classification.</title>
        <authorList>
            <person name="Goeker M."/>
        </authorList>
    </citation>
    <scope>NUCLEOTIDE SEQUENCE [LARGE SCALE GENOMIC DNA]</scope>
    <source>
        <strain evidence="11 12">DSM 28816</strain>
    </source>
</reference>
<dbReference type="RefSeq" id="WP_170122871.1">
    <property type="nucleotide sequence ID" value="NZ_QICS01000001.1"/>
</dbReference>
<dbReference type="Proteomes" id="UP000247523">
    <property type="component" value="Unassembled WGS sequence"/>
</dbReference>
<comment type="caution">
    <text evidence="11">The sequence shown here is derived from an EMBL/GenBank/DDBJ whole genome shotgun (WGS) entry which is preliminary data.</text>
</comment>
<comment type="subcellular location">
    <subcellularLocation>
        <location evidence="1">Cell membrane</location>
        <topology evidence="1">Multi-pass membrane protein</topology>
    </subcellularLocation>
</comment>
<evidence type="ECO:0000256" key="2">
    <source>
        <dbReference type="ARBA" id="ARBA00008417"/>
    </source>
</evidence>
<dbReference type="InterPro" id="IPR045070">
    <property type="entry name" value="MATE_MepA-like"/>
</dbReference>
<dbReference type="GO" id="GO:0015297">
    <property type="term" value="F:antiporter activity"/>
    <property type="evidence" value="ECO:0007669"/>
    <property type="project" value="InterPro"/>
</dbReference>
<feature type="transmembrane region" description="Helical" evidence="10">
    <location>
        <begin position="323"/>
        <end position="346"/>
    </location>
</feature>
<feature type="transmembrane region" description="Helical" evidence="10">
    <location>
        <begin position="93"/>
        <end position="116"/>
    </location>
</feature>
<gene>
    <name evidence="11" type="ORF">C8E03_101502</name>
</gene>
<evidence type="ECO:0000256" key="7">
    <source>
        <dbReference type="ARBA" id="ARBA00022989"/>
    </source>
</evidence>